<dbReference type="EMBL" id="RCOS01000042">
    <property type="protein sequence ID" value="RSN77158.1"/>
    <property type="molecule type" value="Genomic_DNA"/>
</dbReference>
<dbReference type="PANTHER" id="PTHR36700">
    <property type="entry name" value="CRISPR SYSTEM CMR SUBUNIT CMR4"/>
    <property type="match status" value="1"/>
</dbReference>
<name>A0A3R9PI79_9CREN</name>
<dbReference type="Pfam" id="PF03787">
    <property type="entry name" value="RAMPs"/>
    <property type="match status" value="1"/>
</dbReference>
<sequence length="314" mass="34847">MSFEPYKSAKVVLIRSLSDLHPGTGRGGEVVDLAVQRDGVGFPVIYGSSIKGSMKTALYHRNKSLTSLLGPEPESGEKYSSPVAVMTAYILSFPVRSLKGICTNVTSPFLLRRFAGYLHMASVLNARYGEMERDVRGIAEISGRFPATTGFKNKHVVEGLEKASLCEEVFIDRDLIEERSEMDKLRDLLGLDKSESLISIDDDRAKSLVERSLMRVTRIRIERDRKTVAEGGLWTEEAVPSGTIFATVFLGYGKEKCMEVLKKSIKEIGELERHLENKELIDAVLEGAKYLIMGGDETVGRGIVELRKLGEVKQ</sequence>
<evidence type="ECO:0000256" key="1">
    <source>
        <dbReference type="ARBA" id="ARBA00023118"/>
    </source>
</evidence>
<accession>A0A3R9PI79</accession>
<evidence type="ECO:0000313" key="3">
    <source>
        <dbReference type="EMBL" id="RSN77158.1"/>
    </source>
</evidence>
<dbReference type="Proteomes" id="UP000277582">
    <property type="component" value="Unassembled WGS sequence"/>
</dbReference>
<protein>
    <submittedName>
        <fullName evidence="3">Type III-B CRISPR module RAMP protein Cmr4</fullName>
    </submittedName>
</protein>
<dbReference type="RefSeq" id="WP_125670568.1">
    <property type="nucleotide sequence ID" value="NZ_RCOS01000042.1"/>
</dbReference>
<comment type="caution">
    <text evidence="3">The sequence shown here is derived from an EMBL/GenBank/DDBJ whole genome shotgun (WGS) entry which is preliminary data.</text>
</comment>
<feature type="domain" description="CRISPR type III-associated protein" evidence="2">
    <location>
        <begin position="14"/>
        <end position="305"/>
    </location>
</feature>
<organism evidence="3 4">
    <name type="scientific">Candidatus Methanodesulfokora washburnensis</name>
    <dbReference type="NCBI Taxonomy" id="2478471"/>
    <lineage>
        <taxon>Archaea</taxon>
        <taxon>Thermoproteota</taxon>
        <taxon>Candidatus Korarchaeia</taxon>
        <taxon>Candidatus Korarchaeia incertae sedis</taxon>
        <taxon>Candidatus Methanodesulfokora</taxon>
    </lineage>
</organism>
<dbReference type="InterPro" id="IPR013410">
    <property type="entry name" value="CRISPR-assoc_RAMP_Cmr4"/>
</dbReference>
<dbReference type="AlphaFoldDB" id="A0A3R9PI79"/>
<dbReference type="OrthoDB" id="44077at2157"/>
<evidence type="ECO:0000313" key="4">
    <source>
        <dbReference type="Proteomes" id="UP000277582"/>
    </source>
</evidence>
<reference evidence="3 4" key="1">
    <citation type="submission" date="2018-10" db="EMBL/GenBank/DDBJ databases">
        <title>Co-occurring genomic capacity for anaerobic methane metabolism and dissimilatory sulfite reduction discovered in the Korarchaeota.</title>
        <authorList>
            <person name="Mckay L.J."/>
            <person name="Dlakic M."/>
            <person name="Fields M.W."/>
            <person name="Delmont T.O."/>
            <person name="Eren A.M."/>
            <person name="Jay Z.J."/>
            <person name="Klingelsmith K.B."/>
            <person name="Rusch D.B."/>
            <person name="Inskeep W.P."/>
        </authorList>
    </citation>
    <scope>NUCLEOTIDE SEQUENCE [LARGE SCALE GENOMIC DNA]</scope>
    <source>
        <strain evidence="3 4">MDKW</strain>
    </source>
</reference>
<gene>
    <name evidence="3" type="primary">cmr4</name>
    <name evidence="3" type="ORF">D6D85_02965</name>
</gene>
<dbReference type="InterPro" id="IPR005537">
    <property type="entry name" value="RAMP_III_fam"/>
</dbReference>
<keyword evidence="1" id="KW-0051">Antiviral defense</keyword>
<keyword evidence="4" id="KW-1185">Reference proteome</keyword>
<evidence type="ECO:0000259" key="2">
    <source>
        <dbReference type="Pfam" id="PF03787"/>
    </source>
</evidence>
<dbReference type="GO" id="GO:0051607">
    <property type="term" value="P:defense response to virus"/>
    <property type="evidence" value="ECO:0007669"/>
    <property type="project" value="UniProtKB-KW"/>
</dbReference>
<proteinExistence type="predicted"/>
<dbReference type="NCBIfam" id="TIGR02580">
    <property type="entry name" value="cas_RAMP_Cmr4"/>
    <property type="match status" value="1"/>
</dbReference>
<dbReference type="PANTHER" id="PTHR36700:SF1">
    <property type="entry name" value="CRISPR SYSTEM CMR SUBUNIT CMR4"/>
    <property type="match status" value="1"/>
</dbReference>